<accession>A0AAD4DD40</accession>
<dbReference type="Proteomes" id="UP001194580">
    <property type="component" value="Unassembled WGS sequence"/>
</dbReference>
<dbReference type="SUPFAM" id="SSF52058">
    <property type="entry name" value="L domain-like"/>
    <property type="match status" value="1"/>
</dbReference>
<dbReference type="AlphaFoldDB" id="A0AAD4DD40"/>
<name>A0AAD4DD40_9FUNG</name>
<gene>
    <name evidence="2" type="ORF">BGZ95_009266</name>
</gene>
<protein>
    <recommendedName>
        <fullName evidence="4">F-box domain-containing protein</fullName>
    </recommendedName>
</protein>
<organism evidence="2 3">
    <name type="scientific">Linnemannia exigua</name>
    <dbReference type="NCBI Taxonomy" id="604196"/>
    <lineage>
        <taxon>Eukaryota</taxon>
        <taxon>Fungi</taxon>
        <taxon>Fungi incertae sedis</taxon>
        <taxon>Mucoromycota</taxon>
        <taxon>Mortierellomycotina</taxon>
        <taxon>Mortierellomycetes</taxon>
        <taxon>Mortierellales</taxon>
        <taxon>Mortierellaceae</taxon>
        <taxon>Linnemannia</taxon>
    </lineage>
</organism>
<dbReference type="EMBL" id="JAAAIL010000536">
    <property type="protein sequence ID" value="KAG0275009.1"/>
    <property type="molecule type" value="Genomic_DNA"/>
</dbReference>
<sequence length="507" mass="58422">MATTSAVESGTPVPTLFNCSPLKELALETAQCLDTTLDSFPYPPTLTRLELNIRYWTNTSEHLGKILMQCPVLEHLSIKTERIGLGQHLRWTHLDNTRRTTPRRPYPLRSLYLQNVCFSQGDLENVLLLTPQLKALKLMSPDWRTASEYDWTRMIKYLKALGITLNTVHFSDTGRPAPLDLEQQLREICPTTSNWILWASDMTPSSLKMLARRTSFVTSLELCWKPQQNRVCCTGDLFDAPRLLHDLLCTSPQLIHLKTLKAPLRPQYMDLYDGQDDRFSFNSEGQSTLPPIWACRGLETLHIELHGKFDPRVLFGYISRVLPDIQELYIIRPDHCETSNAMLLHTSSLLWLKGGFCLLSRLRCLERLCVVSEGRDMWAGDDCRRMELSWILDSSSAEDKAQRQRSMEQGEKKGTPVLVDEQYRKSRTRLPPTDAEPSDAAIWHQLRHLGLFQDVEEMVKEMDSKGYKPLPSLEKLSLGGSYLRRPEEELNALFPPRKWYQRVFSEE</sequence>
<comment type="caution">
    <text evidence="2">The sequence shown here is derived from an EMBL/GenBank/DDBJ whole genome shotgun (WGS) entry which is preliminary data.</text>
</comment>
<keyword evidence="3" id="KW-1185">Reference proteome</keyword>
<evidence type="ECO:0000313" key="2">
    <source>
        <dbReference type="EMBL" id="KAG0275009.1"/>
    </source>
</evidence>
<evidence type="ECO:0000313" key="3">
    <source>
        <dbReference type="Proteomes" id="UP001194580"/>
    </source>
</evidence>
<feature type="region of interest" description="Disordered" evidence="1">
    <location>
        <begin position="399"/>
        <end position="418"/>
    </location>
</feature>
<reference evidence="2" key="1">
    <citation type="journal article" date="2020" name="Fungal Divers.">
        <title>Resolving the Mortierellaceae phylogeny through synthesis of multi-gene phylogenetics and phylogenomics.</title>
        <authorList>
            <person name="Vandepol N."/>
            <person name="Liber J."/>
            <person name="Desiro A."/>
            <person name="Na H."/>
            <person name="Kennedy M."/>
            <person name="Barry K."/>
            <person name="Grigoriev I.V."/>
            <person name="Miller A.N."/>
            <person name="O'Donnell K."/>
            <person name="Stajich J.E."/>
            <person name="Bonito G."/>
        </authorList>
    </citation>
    <scope>NUCLEOTIDE SEQUENCE</scope>
    <source>
        <strain evidence="2">NRRL 28262</strain>
    </source>
</reference>
<proteinExistence type="predicted"/>
<dbReference type="InterPro" id="IPR032675">
    <property type="entry name" value="LRR_dom_sf"/>
</dbReference>
<dbReference type="Gene3D" id="3.80.10.10">
    <property type="entry name" value="Ribonuclease Inhibitor"/>
    <property type="match status" value="1"/>
</dbReference>
<evidence type="ECO:0000256" key="1">
    <source>
        <dbReference type="SAM" id="MobiDB-lite"/>
    </source>
</evidence>
<evidence type="ECO:0008006" key="4">
    <source>
        <dbReference type="Google" id="ProtNLM"/>
    </source>
</evidence>
<feature type="compositionally biased region" description="Basic and acidic residues" evidence="1">
    <location>
        <begin position="399"/>
        <end position="414"/>
    </location>
</feature>